<dbReference type="GO" id="GO:0141164">
    <property type="term" value="P:mitochondrial protein quality control"/>
    <property type="evidence" value="ECO:0007669"/>
    <property type="project" value="EnsemblFungi"/>
</dbReference>
<proteinExistence type="inferred from homology"/>
<keyword evidence="2" id="KW-0547">Nucleotide-binding</keyword>
<evidence type="ECO:0008006" key="6">
    <source>
        <dbReference type="Google" id="ProtNLM"/>
    </source>
</evidence>
<dbReference type="OrthoDB" id="548867at2759"/>
<dbReference type="NCBIfam" id="NF040713">
    <property type="entry name" value="ZapE"/>
    <property type="match status" value="1"/>
</dbReference>
<evidence type="ECO:0000313" key="4">
    <source>
        <dbReference type="EMBL" id="CCE65126.1"/>
    </source>
</evidence>
<dbReference type="AlphaFoldDB" id="G8BY75"/>
<protein>
    <recommendedName>
        <fullName evidence="6">AAA+ ATPase domain-containing protein</fullName>
    </recommendedName>
</protein>
<reference evidence="4 5" key="1">
    <citation type="journal article" date="2011" name="Proc. Natl. Acad. Sci. U.S.A.">
        <title>Evolutionary erosion of yeast sex chromosomes by mating-type switching accidents.</title>
        <authorList>
            <person name="Gordon J.L."/>
            <person name="Armisen D."/>
            <person name="Proux-Wera E."/>
            <person name="Oheigeartaigh S.S."/>
            <person name="Byrne K.P."/>
            <person name="Wolfe K.H."/>
        </authorList>
    </citation>
    <scope>NUCLEOTIDE SEQUENCE [LARGE SCALE GENOMIC DNA]</scope>
    <source>
        <strain evidence="5">ATCC 24235 / CBS 4417 / NBRC 1672 / NRRL Y-8282 / UCD 70-5</strain>
    </source>
</reference>
<dbReference type="HOGENOM" id="CLU_008681_1_1_1"/>
<sequence length="518" mass="59752">MSMNSVNLRLYVTRRLSKRLACAPPRISRCTFSLLPLTTTQTPQIPAVQVRSPLEEYQRLIKLNKLNDDPYQRTILRSLGSLHQKLVAYNPKPVEKPSVLDQIGWKAKLSKRFNFKKNFKFESHEDIPNGIYLYGDVGCGKTMLMDLFYSCVPAQLSKKRMHFHQFMQHVHKRSHEIVKELNLDVLGAEKGIDIDPIPFLAAEIAQEDRVLCFDEFQVTDVADAMLLRRLLTLLLSNEYGVILFTTSNRVPDDLYINGVQRESFLPCIELIKKKTEVIFLNSPTDYRKIPRPMSSVYYFPHPGLKYRSPECLLQRESHVNAWYKYFAQDHHDEHETLETEVRPEIVHNRKLTTWGREIIIPKGTVNRVAQFTFKQLCGAPLSAGDYLTLAHTYKAFIVTDIPYLSIFVRDEIRRFIIFLDAVYDEGGKLATTSAAQFPSLFVQPNDILNDYELKPKEERSVENNDLDEINSLKFASEHGFSKEVAKSSQIFALDEEKFAFARALSRLSQMSSTGWVNK</sequence>
<dbReference type="GeneID" id="11532935"/>
<dbReference type="GO" id="GO:0005524">
    <property type="term" value="F:ATP binding"/>
    <property type="evidence" value="ECO:0007669"/>
    <property type="project" value="UniProtKB-KW"/>
</dbReference>
<dbReference type="KEGG" id="tpf:TPHA_0J03060"/>
<evidence type="ECO:0000256" key="3">
    <source>
        <dbReference type="ARBA" id="ARBA00022840"/>
    </source>
</evidence>
<dbReference type="PANTHER" id="PTHR12169">
    <property type="entry name" value="ATPASE N2B"/>
    <property type="match status" value="1"/>
</dbReference>
<dbReference type="Proteomes" id="UP000005666">
    <property type="component" value="Chromosome 10"/>
</dbReference>
<evidence type="ECO:0000256" key="2">
    <source>
        <dbReference type="ARBA" id="ARBA00022741"/>
    </source>
</evidence>
<dbReference type="GO" id="GO:0005743">
    <property type="term" value="C:mitochondrial inner membrane"/>
    <property type="evidence" value="ECO:0007669"/>
    <property type="project" value="EnsemblFungi"/>
</dbReference>
<keyword evidence="3" id="KW-0067">ATP-binding</keyword>
<dbReference type="SUPFAM" id="SSF52540">
    <property type="entry name" value="P-loop containing nucleoside triphosphate hydrolases"/>
    <property type="match status" value="1"/>
</dbReference>
<dbReference type="PANTHER" id="PTHR12169:SF6">
    <property type="entry name" value="AFG1-LIKE ATPASE"/>
    <property type="match status" value="1"/>
</dbReference>
<dbReference type="EMBL" id="HE612865">
    <property type="protein sequence ID" value="CCE65126.1"/>
    <property type="molecule type" value="Genomic_DNA"/>
</dbReference>
<dbReference type="Pfam" id="PF03969">
    <property type="entry name" value="AFG1_ATPase"/>
    <property type="match status" value="1"/>
</dbReference>
<dbReference type="InterPro" id="IPR005654">
    <property type="entry name" value="ATPase_AFG1-like"/>
</dbReference>
<name>G8BY75_TETPH</name>
<accession>G8BY75</accession>
<dbReference type="GO" id="GO:0016887">
    <property type="term" value="F:ATP hydrolysis activity"/>
    <property type="evidence" value="ECO:0007669"/>
    <property type="project" value="InterPro"/>
</dbReference>
<gene>
    <name evidence="4" type="primary">TPHA0J03060</name>
    <name evidence="4" type="ordered locus">TPHA_0J03060</name>
</gene>
<comment type="similarity">
    <text evidence="1">Belongs to the AFG1 ATPase family.</text>
</comment>
<keyword evidence="5" id="KW-1185">Reference proteome</keyword>
<dbReference type="STRING" id="1071381.G8BY75"/>
<dbReference type="eggNOG" id="KOG2383">
    <property type="taxonomic scope" value="Eukaryota"/>
</dbReference>
<evidence type="ECO:0000256" key="1">
    <source>
        <dbReference type="ARBA" id="ARBA00010322"/>
    </source>
</evidence>
<evidence type="ECO:0000313" key="5">
    <source>
        <dbReference type="Proteomes" id="UP000005666"/>
    </source>
</evidence>
<organism evidence="4 5">
    <name type="scientific">Tetrapisispora phaffii (strain ATCC 24235 / CBS 4417 / NBRC 1672 / NRRL Y-8282 / UCD 70-5)</name>
    <name type="common">Yeast</name>
    <name type="synonym">Fabospora phaffii</name>
    <dbReference type="NCBI Taxonomy" id="1071381"/>
    <lineage>
        <taxon>Eukaryota</taxon>
        <taxon>Fungi</taxon>
        <taxon>Dikarya</taxon>
        <taxon>Ascomycota</taxon>
        <taxon>Saccharomycotina</taxon>
        <taxon>Saccharomycetes</taxon>
        <taxon>Saccharomycetales</taxon>
        <taxon>Saccharomycetaceae</taxon>
        <taxon>Tetrapisispora</taxon>
    </lineage>
</organism>
<dbReference type="Gene3D" id="3.40.50.300">
    <property type="entry name" value="P-loop containing nucleotide triphosphate hydrolases"/>
    <property type="match status" value="1"/>
</dbReference>
<dbReference type="OMA" id="ARRFINM"/>
<dbReference type="InterPro" id="IPR027417">
    <property type="entry name" value="P-loop_NTPase"/>
</dbReference>
<dbReference type="RefSeq" id="XP_003687560.1">
    <property type="nucleotide sequence ID" value="XM_003687512.1"/>
</dbReference>
<dbReference type="GO" id="GO:0034599">
    <property type="term" value="P:cellular response to oxidative stress"/>
    <property type="evidence" value="ECO:0007669"/>
    <property type="project" value="EnsemblFungi"/>
</dbReference>